<gene>
    <name evidence="1" type="ORF">LS41612_10895</name>
    <name evidence="2" type="ORF">NCTC10338_02546</name>
</gene>
<organism evidence="1 3">
    <name type="scientific">Lysinibacillus sphaericus</name>
    <name type="common">Bacillus sphaericus</name>
    <dbReference type="NCBI Taxonomy" id="1421"/>
    <lineage>
        <taxon>Bacteria</taxon>
        <taxon>Bacillati</taxon>
        <taxon>Bacillota</taxon>
        <taxon>Bacilli</taxon>
        <taxon>Bacillales</taxon>
        <taxon>Bacillaceae</taxon>
        <taxon>Lysinibacillus</taxon>
    </lineage>
</organism>
<dbReference type="Proteomes" id="UP000255295">
    <property type="component" value="Unassembled WGS sequence"/>
</dbReference>
<sequence length="118" mass="13204">MEQNYFLISNEGTAFALEGKIDLGQIQKILNTPQNVAVRLGRKVVNKFMIHAVAKNECSDMENYNLGITVGQSKLRTNAGDLEKVLDALESDINKMEYVLINDAMLIFKHAFQVAEAE</sequence>
<dbReference type="Proteomes" id="UP000238825">
    <property type="component" value="Chromosome"/>
</dbReference>
<name>A0A2S0K010_LYSSH</name>
<reference evidence="2 4" key="2">
    <citation type="submission" date="2018-06" db="EMBL/GenBank/DDBJ databases">
        <authorList>
            <consortium name="Pathogen Informatics"/>
            <person name="Doyle S."/>
        </authorList>
    </citation>
    <scope>NUCLEOTIDE SEQUENCE [LARGE SCALE GENOMIC DNA]</scope>
    <source>
        <strain evidence="2 4">NCTC10338</strain>
    </source>
</reference>
<dbReference type="AlphaFoldDB" id="A0A2S0K010"/>
<reference evidence="1 3" key="1">
    <citation type="submission" date="2017-03" db="EMBL/GenBank/DDBJ databases">
        <title>The whole genome sequencing and assembly of Lysinibacillus sphaericus DSM 28T strain.</title>
        <authorList>
            <person name="Lee Y.-J."/>
            <person name="Yi H."/>
            <person name="Bahn Y.-S."/>
            <person name="Kim J.F."/>
            <person name="Lee D.-W."/>
        </authorList>
    </citation>
    <scope>NUCLEOTIDE SEQUENCE [LARGE SCALE GENOMIC DNA]</scope>
    <source>
        <strain evidence="1 3">DSM 28</strain>
    </source>
</reference>
<protein>
    <submittedName>
        <fullName evidence="1">Uncharacterized protein</fullName>
    </submittedName>
</protein>
<evidence type="ECO:0000313" key="4">
    <source>
        <dbReference type="Proteomes" id="UP000255295"/>
    </source>
</evidence>
<dbReference type="EMBL" id="CP019980">
    <property type="protein sequence ID" value="AVK96740.1"/>
    <property type="molecule type" value="Genomic_DNA"/>
</dbReference>
<accession>A0A2S0K010</accession>
<evidence type="ECO:0000313" key="2">
    <source>
        <dbReference type="EMBL" id="SUV17443.1"/>
    </source>
</evidence>
<dbReference type="RefSeq" id="WP_024364689.1">
    <property type="nucleotide sequence ID" value="NZ_BJNS01000059.1"/>
</dbReference>
<dbReference type="EMBL" id="UFSZ01000001">
    <property type="protein sequence ID" value="SUV17443.1"/>
    <property type="molecule type" value="Genomic_DNA"/>
</dbReference>
<evidence type="ECO:0000313" key="3">
    <source>
        <dbReference type="Proteomes" id="UP000238825"/>
    </source>
</evidence>
<proteinExistence type="predicted"/>
<dbReference type="GeneID" id="48276707"/>
<evidence type="ECO:0000313" key="1">
    <source>
        <dbReference type="EMBL" id="AVK96740.1"/>
    </source>
</evidence>